<sequence length="176" mass="19895">KGYVVAKFDEVWHFPQRTDKLFCDYVKTFLRLKQQALGYSANVITDADKTAFTPAHARLELYDLMDKLCDCVLYTDTDSVIFVSRDGDWMPPLGDHLGELTVEIGDDDYITEYCSSGPKSYGYRTAKGKVCMKAKGITPNVKNSQVIRLDTLIGLVKSYVMSHDNTQYILAHSENT</sequence>
<comment type="caution">
    <text evidence="1">The sequence shown here is derived from an EMBL/GenBank/DDBJ whole genome shotgun (WGS) entry which is preliminary data.</text>
</comment>
<proteinExistence type="predicted"/>
<dbReference type="PANTHER" id="PTHR33568:SF3">
    <property type="entry name" value="DNA-DIRECTED DNA POLYMERASE"/>
    <property type="match status" value="1"/>
</dbReference>
<protein>
    <recommendedName>
        <fullName evidence="3">DNA-directed DNA polymerase</fullName>
    </recommendedName>
</protein>
<accession>A0ABD0NCI4</accession>
<keyword evidence="2" id="KW-1185">Reference proteome</keyword>
<evidence type="ECO:0000313" key="2">
    <source>
        <dbReference type="Proteomes" id="UP001529510"/>
    </source>
</evidence>
<dbReference type="AlphaFoldDB" id="A0ABD0NCI4"/>
<gene>
    <name evidence="1" type="ORF">M9458_043143</name>
</gene>
<feature type="non-terminal residue" evidence="1">
    <location>
        <position position="176"/>
    </location>
</feature>
<evidence type="ECO:0000313" key="1">
    <source>
        <dbReference type="EMBL" id="KAL0159418.1"/>
    </source>
</evidence>
<dbReference type="InterPro" id="IPR043502">
    <property type="entry name" value="DNA/RNA_pol_sf"/>
</dbReference>
<dbReference type="Proteomes" id="UP001529510">
    <property type="component" value="Unassembled WGS sequence"/>
</dbReference>
<dbReference type="SUPFAM" id="SSF56672">
    <property type="entry name" value="DNA/RNA polymerases"/>
    <property type="match status" value="1"/>
</dbReference>
<name>A0ABD0NCI4_CIRMR</name>
<evidence type="ECO:0008006" key="3">
    <source>
        <dbReference type="Google" id="ProtNLM"/>
    </source>
</evidence>
<dbReference type="Gene3D" id="3.90.1600.10">
    <property type="entry name" value="Palm domain of DNA polymerase"/>
    <property type="match status" value="1"/>
</dbReference>
<dbReference type="PANTHER" id="PTHR33568">
    <property type="entry name" value="DNA POLYMERASE"/>
    <property type="match status" value="1"/>
</dbReference>
<organism evidence="1 2">
    <name type="scientific">Cirrhinus mrigala</name>
    <name type="common">Mrigala</name>
    <dbReference type="NCBI Taxonomy" id="683832"/>
    <lineage>
        <taxon>Eukaryota</taxon>
        <taxon>Metazoa</taxon>
        <taxon>Chordata</taxon>
        <taxon>Craniata</taxon>
        <taxon>Vertebrata</taxon>
        <taxon>Euteleostomi</taxon>
        <taxon>Actinopterygii</taxon>
        <taxon>Neopterygii</taxon>
        <taxon>Teleostei</taxon>
        <taxon>Ostariophysi</taxon>
        <taxon>Cypriniformes</taxon>
        <taxon>Cyprinidae</taxon>
        <taxon>Labeoninae</taxon>
        <taxon>Labeonini</taxon>
        <taxon>Cirrhinus</taxon>
    </lineage>
</organism>
<feature type="non-terminal residue" evidence="1">
    <location>
        <position position="1"/>
    </location>
</feature>
<reference evidence="1 2" key="1">
    <citation type="submission" date="2024-05" db="EMBL/GenBank/DDBJ databases">
        <title>Genome sequencing and assembly of Indian major carp, Cirrhinus mrigala (Hamilton, 1822).</title>
        <authorList>
            <person name="Mohindra V."/>
            <person name="Chowdhury L.M."/>
            <person name="Lal K."/>
            <person name="Jena J.K."/>
        </authorList>
    </citation>
    <scope>NUCLEOTIDE SEQUENCE [LARGE SCALE GENOMIC DNA]</scope>
    <source>
        <strain evidence="1">CM1030</strain>
        <tissue evidence="1">Blood</tissue>
    </source>
</reference>
<dbReference type="InterPro" id="IPR023211">
    <property type="entry name" value="DNA_pol_palm_dom_sf"/>
</dbReference>
<dbReference type="EMBL" id="JAMKFB020000022">
    <property type="protein sequence ID" value="KAL0159418.1"/>
    <property type="molecule type" value="Genomic_DNA"/>
</dbReference>